<evidence type="ECO:0000313" key="2">
    <source>
        <dbReference type="Proteomes" id="UP000280346"/>
    </source>
</evidence>
<gene>
    <name evidence="1" type="ORF">EJ913_03385</name>
</gene>
<reference evidence="1 2" key="1">
    <citation type="submission" date="2018-12" db="EMBL/GenBank/DDBJ databases">
        <authorList>
            <person name="Yang Y."/>
        </authorList>
    </citation>
    <scope>NUCLEOTIDE SEQUENCE [LARGE SCALE GENOMIC DNA]</scope>
    <source>
        <strain evidence="1 2">GSF71</strain>
    </source>
</reference>
<dbReference type="InterPro" id="IPR006498">
    <property type="entry name" value="Tail_tube"/>
</dbReference>
<dbReference type="AlphaFoldDB" id="A0A3S0VKI9"/>
<name>A0A3S0VKI9_9PROT</name>
<dbReference type="NCBIfam" id="TIGR01611">
    <property type="entry name" value="tail_tube"/>
    <property type="match status" value="1"/>
</dbReference>
<proteinExistence type="predicted"/>
<comment type="caution">
    <text evidence="1">The sequence shown here is derived from an EMBL/GenBank/DDBJ whole genome shotgun (WGS) entry which is preliminary data.</text>
</comment>
<evidence type="ECO:0000313" key="1">
    <source>
        <dbReference type="EMBL" id="RUQ74926.1"/>
    </source>
</evidence>
<organism evidence="1 2">
    <name type="scientific">Azospirillum doebereinerae</name>
    <dbReference type="NCBI Taxonomy" id="92933"/>
    <lineage>
        <taxon>Bacteria</taxon>
        <taxon>Pseudomonadati</taxon>
        <taxon>Pseudomonadota</taxon>
        <taxon>Alphaproteobacteria</taxon>
        <taxon>Rhodospirillales</taxon>
        <taxon>Azospirillaceae</taxon>
        <taxon>Azospirillum</taxon>
    </lineage>
</organism>
<dbReference type="OrthoDB" id="3078668at2"/>
<accession>A0A3S0VKI9</accession>
<dbReference type="Proteomes" id="UP000280346">
    <property type="component" value="Unassembled WGS sequence"/>
</dbReference>
<sequence>MAIQFPRVLKNMSLFVDGSGYAGRVDVLTLPKLVLKTAEHRAGGMDMTVLLDMGMEKLEAILKLSDFDPDLFRSFGLLDTVGIPVTLRGAFQAQGSAEVSSVVVSLRGGWVEMDAGEWKMGGEKSTLTVKMAVRYYKLTMNGDDLVEIDAVNMVRTIGGIDQLAVQRAAIGL</sequence>
<dbReference type="EMBL" id="RZIJ01000002">
    <property type="protein sequence ID" value="RUQ74926.1"/>
    <property type="molecule type" value="Genomic_DNA"/>
</dbReference>
<keyword evidence="2" id="KW-1185">Reference proteome</keyword>
<protein>
    <submittedName>
        <fullName evidence="1">Phage major tail tube protein</fullName>
    </submittedName>
</protein>
<dbReference type="RefSeq" id="WP_126994805.1">
    <property type="nucleotide sequence ID" value="NZ_CP173190.1"/>
</dbReference>
<dbReference type="Pfam" id="PF04985">
    <property type="entry name" value="Phage_tube"/>
    <property type="match status" value="1"/>
</dbReference>